<keyword evidence="1" id="KW-0812">Transmembrane</keyword>
<dbReference type="Pfam" id="PF13239">
    <property type="entry name" value="2TM"/>
    <property type="match status" value="1"/>
</dbReference>
<evidence type="ECO:0000313" key="3">
    <source>
        <dbReference type="EMBL" id="SEI43423.1"/>
    </source>
</evidence>
<dbReference type="OrthoDB" id="8965954at2"/>
<reference evidence="3 4" key="1">
    <citation type="submission" date="2016-10" db="EMBL/GenBank/DDBJ databases">
        <authorList>
            <person name="de Groot N.N."/>
        </authorList>
    </citation>
    <scope>NUCLEOTIDE SEQUENCE [LARGE SCALE GENOMIC DNA]</scope>
    <source>
        <strain evidence="3 4">DSM 19938</strain>
    </source>
</reference>
<feature type="transmembrane region" description="Helical" evidence="1">
    <location>
        <begin position="21"/>
        <end position="40"/>
    </location>
</feature>
<feature type="transmembrane region" description="Helical" evidence="1">
    <location>
        <begin position="52"/>
        <end position="70"/>
    </location>
</feature>
<feature type="domain" description="2TM" evidence="2">
    <location>
        <begin position="11"/>
        <end position="76"/>
    </location>
</feature>
<keyword evidence="4" id="KW-1185">Reference proteome</keyword>
<proteinExistence type="predicted"/>
<sequence>METSRNELLWKKAKKRAAFKAHLRSYVVVIGGLWIIYGLTTQQYWGHHIHPWPIWPTLGWGIGLLSHYLAAYGHYDEKKSVEIEYEKLLREQR</sequence>
<accession>A0A1H6QID2</accession>
<dbReference type="EMBL" id="FNXY01000001">
    <property type="protein sequence ID" value="SEI43423.1"/>
    <property type="molecule type" value="Genomic_DNA"/>
</dbReference>
<dbReference type="STRING" id="408657.SAMN04487995_0694"/>
<evidence type="ECO:0000313" key="4">
    <source>
        <dbReference type="Proteomes" id="UP000199532"/>
    </source>
</evidence>
<name>A0A1H6QID2_9BACT</name>
<protein>
    <submittedName>
        <fullName evidence="3">2TM domain-containing protein</fullName>
    </submittedName>
</protein>
<keyword evidence="1" id="KW-1133">Transmembrane helix</keyword>
<dbReference type="InterPro" id="IPR025698">
    <property type="entry name" value="2TM_dom"/>
</dbReference>
<keyword evidence="1" id="KW-0472">Membrane</keyword>
<dbReference type="RefSeq" id="WP_090331935.1">
    <property type="nucleotide sequence ID" value="NZ_FNXY01000001.1"/>
</dbReference>
<gene>
    <name evidence="3" type="ORF">SAMN04487995_0694</name>
</gene>
<dbReference type="Proteomes" id="UP000199532">
    <property type="component" value="Unassembled WGS sequence"/>
</dbReference>
<dbReference type="AlphaFoldDB" id="A0A1H6QID2"/>
<evidence type="ECO:0000256" key="1">
    <source>
        <dbReference type="SAM" id="Phobius"/>
    </source>
</evidence>
<organism evidence="3 4">
    <name type="scientific">Dyadobacter koreensis</name>
    <dbReference type="NCBI Taxonomy" id="408657"/>
    <lineage>
        <taxon>Bacteria</taxon>
        <taxon>Pseudomonadati</taxon>
        <taxon>Bacteroidota</taxon>
        <taxon>Cytophagia</taxon>
        <taxon>Cytophagales</taxon>
        <taxon>Spirosomataceae</taxon>
        <taxon>Dyadobacter</taxon>
    </lineage>
</organism>
<evidence type="ECO:0000259" key="2">
    <source>
        <dbReference type="Pfam" id="PF13239"/>
    </source>
</evidence>